<reference evidence="1" key="1">
    <citation type="submission" date="2022-07" db="EMBL/GenBank/DDBJ databases">
        <authorList>
            <person name="Macas J."/>
            <person name="Novak P."/>
            <person name="Neumann P."/>
        </authorList>
    </citation>
    <scope>NUCLEOTIDE SEQUENCE</scope>
</reference>
<name>A0AAV0FKI6_9ASTE</name>
<comment type="caution">
    <text evidence="1">The sequence shown here is derived from an EMBL/GenBank/DDBJ whole genome shotgun (WGS) entry which is preliminary data.</text>
</comment>
<organism evidence="1 2">
    <name type="scientific">Cuscuta epithymum</name>
    <dbReference type="NCBI Taxonomy" id="186058"/>
    <lineage>
        <taxon>Eukaryota</taxon>
        <taxon>Viridiplantae</taxon>
        <taxon>Streptophyta</taxon>
        <taxon>Embryophyta</taxon>
        <taxon>Tracheophyta</taxon>
        <taxon>Spermatophyta</taxon>
        <taxon>Magnoliopsida</taxon>
        <taxon>eudicotyledons</taxon>
        <taxon>Gunneridae</taxon>
        <taxon>Pentapetalae</taxon>
        <taxon>asterids</taxon>
        <taxon>lamiids</taxon>
        <taxon>Solanales</taxon>
        <taxon>Convolvulaceae</taxon>
        <taxon>Cuscuteae</taxon>
        <taxon>Cuscuta</taxon>
        <taxon>Cuscuta subgen. Cuscuta</taxon>
    </lineage>
</organism>
<gene>
    <name evidence="1" type="ORF">CEPIT_LOCUS34998</name>
</gene>
<proteinExistence type="predicted"/>
<dbReference type="AlphaFoldDB" id="A0AAV0FKI6"/>
<evidence type="ECO:0000313" key="1">
    <source>
        <dbReference type="EMBL" id="CAH9136070.1"/>
    </source>
</evidence>
<dbReference type="Proteomes" id="UP001152523">
    <property type="component" value="Unassembled WGS sequence"/>
</dbReference>
<keyword evidence="2" id="KW-1185">Reference proteome</keyword>
<accession>A0AAV0FKI6</accession>
<evidence type="ECO:0000313" key="2">
    <source>
        <dbReference type="Proteomes" id="UP001152523"/>
    </source>
</evidence>
<dbReference type="EMBL" id="CAMAPF010000992">
    <property type="protein sequence ID" value="CAH9136070.1"/>
    <property type="molecule type" value="Genomic_DNA"/>
</dbReference>
<protein>
    <submittedName>
        <fullName evidence="1">Uncharacterized protein</fullName>
    </submittedName>
</protein>
<sequence>MRVVSLAHASFFLNFMAKFRQLPSHMMGEGCRLRTLEYVGDRWMFEGKGEGLVLGGQRGILGDGDVSFRLVLVGTFLMEEPRRAYMMKIRDKAKAGGSRLDGVEVDLTQKDNFQE</sequence>